<dbReference type="EMBL" id="CAIIXF020000177">
    <property type="protein sequence ID" value="CAH1802927.1"/>
    <property type="molecule type" value="Genomic_DNA"/>
</dbReference>
<gene>
    <name evidence="8" type="ORF">OFUS_LOCUS26566</name>
</gene>
<feature type="transmembrane region" description="Helical" evidence="7">
    <location>
        <begin position="232"/>
        <end position="250"/>
    </location>
</feature>
<keyword evidence="3 7" id="KW-0812">Transmembrane</keyword>
<protein>
    <submittedName>
        <fullName evidence="8">Uncharacterized protein</fullName>
    </submittedName>
</protein>
<feature type="transmembrane region" description="Helical" evidence="7">
    <location>
        <begin position="426"/>
        <end position="446"/>
    </location>
</feature>
<evidence type="ECO:0000256" key="3">
    <source>
        <dbReference type="ARBA" id="ARBA00022692"/>
    </source>
</evidence>
<feature type="transmembrane region" description="Helical" evidence="7">
    <location>
        <begin position="151"/>
        <end position="172"/>
    </location>
</feature>
<keyword evidence="5 7" id="KW-0472">Membrane</keyword>
<dbReference type="InterPro" id="IPR005016">
    <property type="entry name" value="TDE1/TMS"/>
</dbReference>
<feature type="transmembrane region" description="Helical" evidence="7">
    <location>
        <begin position="319"/>
        <end position="337"/>
    </location>
</feature>
<evidence type="ECO:0000256" key="7">
    <source>
        <dbReference type="SAM" id="Phobius"/>
    </source>
</evidence>
<feature type="region of interest" description="Disordered" evidence="6">
    <location>
        <begin position="466"/>
        <end position="526"/>
    </location>
</feature>
<comment type="similarity">
    <text evidence="2">Belongs to the TDE1 family.</text>
</comment>
<keyword evidence="4 7" id="KW-1133">Transmembrane helix</keyword>
<evidence type="ECO:0000256" key="2">
    <source>
        <dbReference type="ARBA" id="ARBA00006665"/>
    </source>
</evidence>
<sequence>MCDCCEGQLDCCCGPSAPRACCACCPTVKESTSTRLMYTVFMVVITALSCTALAPQVEEYVMNVVPDLNVSCVQIGFNENCLSLVGYMAVYKLCLAVVTFHILLAIITFWVTTSAGWRGGIHNGYWLFKFLILGGFVAGAFFIPGGTFSGVWLYVGMAGGFLFIILQLIVLVDFSYQWNGKWLDNAKTNKCYYLALLSVSVIFFCVAAVGAVLLFVFYTSWDNVEDCKLNKIFIGCNAGACLIMSVISIMPCTKKLNRNTGYLPASVISVYVMYLTWSALTSQPAEKIGEENPLAITGGERPPRQFCTPQDTTGTRQMLSAYVGVVIMFFMAIYASLRTSNESSRLGVQPSGAHEASCCKICRHKRYENSGGQTVSFNESEGVNYSYSFFHLVFALASLYIMMQLTNWYRPEKANINKFGTNWPSVWVKMASSWMCIVIYVWTMFIPKCCPGRDLSQLERSDLEIGKARGNQEASTPLRGSPVRRGSRDQLGGSRDRLNSKGNRGSRDRLNSKGSKGSRDKLNTFI</sequence>
<feature type="transmembrane region" description="Helical" evidence="7">
    <location>
        <begin position="193"/>
        <end position="220"/>
    </location>
</feature>
<dbReference type="PANTHER" id="PTHR10383:SF9">
    <property type="entry name" value="SERINE INCORPORATOR, ISOFORM F"/>
    <property type="match status" value="1"/>
</dbReference>
<dbReference type="OrthoDB" id="5963193at2759"/>
<proteinExistence type="inferred from homology"/>
<feature type="compositionally biased region" description="Basic and acidic residues" evidence="6">
    <location>
        <begin position="494"/>
        <end position="526"/>
    </location>
</feature>
<comment type="caution">
    <text evidence="8">The sequence shown here is derived from an EMBL/GenBank/DDBJ whole genome shotgun (WGS) entry which is preliminary data.</text>
</comment>
<comment type="subcellular location">
    <subcellularLocation>
        <location evidence="1">Membrane</location>
        <topology evidence="1">Multi-pass membrane protein</topology>
    </subcellularLocation>
</comment>
<keyword evidence="9" id="KW-1185">Reference proteome</keyword>
<evidence type="ECO:0000313" key="8">
    <source>
        <dbReference type="EMBL" id="CAH1802927.1"/>
    </source>
</evidence>
<accession>A0A8J1TTY4</accession>
<reference evidence="8" key="1">
    <citation type="submission" date="2022-03" db="EMBL/GenBank/DDBJ databases">
        <authorList>
            <person name="Martin C."/>
        </authorList>
    </citation>
    <scope>NUCLEOTIDE SEQUENCE</scope>
</reference>
<feature type="transmembrane region" description="Helical" evidence="7">
    <location>
        <begin position="387"/>
        <end position="406"/>
    </location>
</feature>
<evidence type="ECO:0000256" key="4">
    <source>
        <dbReference type="ARBA" id="ARBA00022989"/>
    </source>
</evidence>
<feature type="transmembrane region" description="Helical" evidence="7">
    <location>
        <begin position="124"/>
        <end position="145"/>
    </location>
</feature>
<evidence type="ECO:0000313" key="9">
    <source>
        <dbReference type="Proteomes" id="UP000749559"/>
    </source>
</evidence>
<feature type="transmembrane region" description="Helical" evidence="7">
    <location>
        <begin position="262"/>
        <end position="280"/>
    </location>
</feature>
<feature type="transmembrane region" description="Helical" evidence="7">
    <location>
        <begin position="89"/>
        <end position="112"/>
    </location>
</feature>
<feature type="transmembrane region" description="Helical" evidence="7">
    <location>
        <begin position="36"/>
        <end position="54"/>
    </location>
</feature>
<dbReference type="PANTHER" id="PTHR10383">
    <property type="entry name" value="SERINE INCORPORATOR"/>
    <property type="match status" value="1"/>
</dbReference>
<dbReference type="AlphaFoldDB" id="A0A8J1TTY4"/>
<evidence type="ECO:0000256" key="1">
    <source>
        <dbReference type="ARBA" id="ARBA00004141"/>
    </source>
</evidence>
<dbReference type="Proteomes" id="UP000749559">
    <property type="component" value="Unassembled WGS sequence"/>
</dbReference>
<organism evidence="8 9">
    <name type="scientific">Owenia fusiformis</name>
    <name type="common">Polychaete worm</name>
    <dbReference type="NCBI Taxonomy" id="6347"/>
    <lineage>
        <taxon>Eukaryota</taxon>
        <taxon>Metazoa</taxon>
        <taxon>Spiralia</taxon>
        <taxon>Lophotrochozoa</taxon>
        <taxon>Annelida</taxon>
        <taxon>Polychaeta</taxon>
        <taxon>Sedentaria</taxon>
        <taxon>Canalipalpata</taxon>
        <taxon>Sabellida</taxon>
        <taxon>Oweniida</taxon>
        <taxon>Oweniidae</taxon>
        <taxon>Owenia</taxon>
    </lineage>
</organism>
<dbReference type="Pfam" id="PF03348">
    <property type="entry name" value="Serinc"/>
    <property type="match status" value="1"/>
</dbReference>
<dbReference type="GO" id="GO:0016020">
    <property type="term" value="C:membrane"/>
    <property type="evidence" value="ECO:0007669"/>
    <property type="project" value="UniProtKB-SubCell"/>
</dbReference>
<evidence type="ECO:0000256" key="5">
    <source>
        <dbReference type="ARBA" id="ARBA00023136"/>
    </source>
</evidence>
<name>A0A8J1TTY4_OWEFU</name>
<evidence type="ECO:0000256" key="6">
    <source>
        <dbReference type="SAM" id="MobiDB-lite"/>
    </source>
</evidence>